<proteinExistence type="predicted"/>
<evidence type="ECO:0000256" key="2">
    <source>
        <dbReference type="SAM" id="SignalP"/>
    </source>
</evidence>
<evidence type="ECO:0000313" key="6">
    <source>
        <dbReference type="Proteomes" id="UP001175261"/>
    </source>
</evidence>
<dbReference type="InterPro" id="IPR018620">
    <property type="entry name" value="Ubiquitin3-bd_protein_But2_C"/>
</dbReference>
<feature type="region of interest" description="Disordered" evidence="1">
    <location>
        <begin position="151"/>
        <end position="212"/>
    </location>
</feature>
<keyword evidence="2" id="KW-0732">Signal</keyword>
<organism evidence="5 6">
    <name type="scientific">Sarocladium strictum</name>
    <name type="common">Black bundle disease fungus</name>
    <name type="synonym">Acremonium strictum</name>
    <dbReference type="NCBI Taxonomy" id="5046"/>
    <lineage>
        <taxon>Eukaryota</taxon>
        <taxon>Fungi</taxon>
        <taxon>Dikarya</taxon>
        <taxon>Ascomycota</taxon>
        <taxon>Pezizomycotina</taxon>
        <taxon>Sordariomycetes</taxon>
        <taxon>Hypocreomycetidae</taxon>
        <taxon>Hypocreales</taxon>
        <taxon>Sarocladiaceae</taxon>
        <taxon>Sarocladium</taxon>
    </lineage>
</organism>
<dbReference type="Proteomes" id="UP001175261">
    <property type="component" value="Unassembled WGS sequence"/>
</dbReference>
<sequence length="370" mass="38157">MMYSKLVLAGLGSASVAHAAAIQNRGNGCSVQLAVSGAIHDPVGQISSGQARVGTGIAATTFTLSDGTLVDSQGRGCWWTPPTYTLQCDEGQIPSTGFAVSCDGSVSFNGQTTFYECISGGADGTYNLYLGPNGYICGEVTLSADSCYESCPKTSAAPPPPPPVKTQTPPPPPPPVKTQTPPPPPPPVKTEAPPPPPPATKTASSPSGSCPTTLSGDYEFPHLIIPLDSSNPSSAPSSSLFGEVSSTISSVFNFDIPYSDSGKTCSLVFLFPEQADLETSSYTFSGSGGVEFWKLSSPAVEGQTSYDNCPAPSGSLGSVTLAPGNSYVVSTFACPAGERIGFEMTAEGSTSFRYFQDYNPSPIGLYITVC</sequence>
<dbReference type="AlphaFoldDB" id="A0AA39L7U7"/>
<keyword evidence="6" id="KW-1185">Reference proteome</keyword>
<dbReference type="PANTHER" id="PTHR39613">
    <property type="entry name" value="ANCHORED CELL WALL PROTEIN, PUTATIVE (AFU_ORTHOLOGUE AFUA_4G08960)-RELATED"/>
    <property type="match status" value="1"/>
</dbReference>
<protein>
    <recommendedName>
        <fullName evidence="7">Ubiquitin 3 binding protein But2 C-terminal domain-containing protein</fullName>
    </recommendedName>
</protein>
<dbReference type="PRINTS" id="PR01217">
    <property type="entry name" value="PRICHEXTENSN"/>
</dbReference>
<dbReference type="EMBL" id="JAPDFR010000004">
    <property type="protein sequence ID" value="KAK0387170.1"/>
    <property type="molecule type" value="Genomic_DNA"/>
</dbReference>
<feature type="signal peptide" evidence="2">
    <location>
        <begin position="1"/>
        <end position="19"/>
    </location>
</feature>
<evidence type="ECO:0008006" key="7">
    <source>
        <dbReference type="Google" id="ProtNLM"/>
    </source>
</evidence>
<evidence type="ECO:0000313" key="5">
    <source>
        <dbReference type="EMBL" id="KAK0387170.1"/>
    </source>
</evidence>
<reference evidence="5" key="1">
    <citation type="submission" date="2022-10" db="EMBL/GenBank/DDBJ databases">
        <title>Determination and structural analysis of whole genome sequence of Sarocladium strictum F4-1.</title>
        <authorList>
            <person name="Hu L."/>
            <person name="Jiang Y."/>
        </authorList>
    </citation>
    <scope>NUCLEOTIDE SEQUENCE</scope>
    <source>
        <strain evidence="5">F4-1</strain>
    </source>
</reference>
<dbReference type="Pfam" id="PF09792">
    <property type="entry name" value="But2"/>
    <property type="match status" value="1"/>
</dbReference>
<dbReference type="InterPro" id="IPR054508">
    <property type="entry name" value="PIR1-like_C"/>
</dbReference>
<dbReference type="Pfam" id="PF22799">
    <property type="entry name" value="PIR1-like_C"/>
    <property type="match status" value="1"/>
</dbReference>
<comment type="caution">
    <text evidence="5">The sequence shown here is derived from an EMBL/GenBank/DDBJ whole genome shotgun (WGS) entry which is preliminary data.</text>
</comment>
<evidence type="ECO:0000256" key="1">
    <source>
        <dbReference type="SAM" id="MobiDB-lite"/>
    </source>
</evidence>
<evidence type="ECO:0000259" key="3">
    <source>
        <dbReference type="Pfam" id="PF09792"/>
    </source>
</evidence>
<accession>A0AA39L7U7</accession>
<gene>
    <name evidence="5" type="ORF">NLU13_5483</name>
</gene>
<name>A0AA39L7U7_SARSR</name>
<dbReference type="PANTHER" id="PTHR39613:SF1">
    <property type="entry name" value="ANCHORED CELL WALL PROTEIN, PUTATIVE (AFU_ORTHOLOGUE AFUA_4G08960)-RELATED"/>
    <property type="match status" value="1"/>
</dbReference>
<feature type="compositionally biased region" description="Pro residues" evidence="1">
    <location>
        <begin position="157"/>
        <end position="199"/>
    </location>
</feature>
<feature type="chain" id="PRO_5041291685" description="Ubiquitin 3 binding protein But2 C-terminal domain-containing protein" evidence="2">
    <location>
        <begin position="20"/>
        <end position="370"/>
    </location>
</feature>
<feature type="domain" description="Cell wall mannoprotein PIR1-like C-terminal" evidence="4">
    <location>
        <begin position="67"/>
        <end position="140"/>
    </location>
</feature>
<feature type="domain" description="Ubiquitin 3 binding protein But2 C-terminal" evidence="3">
    <location>
        <begin position="219"/>
        <end position="360"/>
    </location>
</feature>
<evidence type="ECO:0000259" key="4">
    <source>
        <dbReference type="Pfam" id="PF22799"/>
    </source>
</evidence>